<organism evidence="3 4">
    <name type="scientific">Silvibacterium bohemicum</name>
    <dbReference type="NCBI Taxonomy" id="1577686"/>
    <lineage>
        <taxon>Bacteria</taxon>
        <taxon>Pseudomonadati</taxon>
        <taxon>Acidobacteriota</taxon>
        <taxon>Terriglobia</taxon>
        <taxon>Terriglobales</taxon>
        <taxon>Acidobacteriaceae</taxon>
        <taxon>Silvibacterium</taxon>
    </lineage>
</organism>
<accession>A0A841JTC3</accession>
<evidence type="ECO:0000256" key="1">
    <source>
        <dbReference type="ARBA" id="ARBA00004196"/>
    </source>
</evidence>
<name>A0A841JTC3_9BACT</name>
<keyword evidence="2" id="KW-0175">Coiled coil</keyword>
<dbReference type="RefSeq" id="WP_050058664.1">
    <property type="nucleotide sequence ID" value="NZ_JACHEK010000003.1"/>
</dbReference>
<dbReference type="PANTHER" id="PTHR32347:SF23">
    <property type="entry name" value="BLL5650 PROTEIN"/>
    <property type="match status" value="1"/>
</dbReference>
<dbReference type="Gene3D" id="2.40.50.100">
    <property type="match status" value="1"/>
</dbReference>
<keyword evidence="4" id="KW-1185">Reference proteome</keyword>
<comment type="subcellular location">
    <subcellularLocation>
        <location evidence="1">Cell envelope</location>
    </subcellularLocation>
</comment>
<sequence length="324" mass="35186">MHVRWTLGSSTRLGLVAAAALVVAGCSRGHVKSYQGYIEGRFVYVASPEGGRLDHLSVTRGQTVEAGHPLFELDKNPEAAEMREAEHQLRASQARLTDLQTGKRPAEVDVTRAQLAQAIAAKRQADQILASDQAQYHAGGIPQTDLINAQATAKSSAAKVRELEASLAVDALPARAQQIKAQQGQVAADRASLADTLWKLQQKSIASPRRGLVFDTLYREGEWVAAGNPVVELLPPEDMEIRFFVPEPVMGKLRVGQSIRVNCDGCSANIRATINFISPQNEYTPPVIYSNESRSKLVFMVIARPSVQEAVDLHPGQPVEVTLP</sequence>
<dbReference type="OrthoDB" id="9778236at2"/>
<dbReference type="GO" id="GO:0030313">
    <property type="term" value="C:cell envelope"/>
    <property type="evidence" value="ECO:0007669"/>
    <property type="project" value="UniProtKB-SubCell"/>
</dbReference>
<gene>
    <name evidence="3" type="ORF">HNQ77_001694</name>
</gene>
<evidence type="ECO:0000313" key="3">
    <source>
        <dbReference type="EMBL" id="MBB6143745.1"/>
    </source>
</evidence>
<dbReference type="PANTHER" id="PTHR32347">
    <property type="entry name" value="EFFLUX SYSTEM COMPONENT YKNX-RELATED"/>
    <property type="match status" value="1"/>
</dbReference>
<protein>
    <submittedName>
        <fullName evidence="3">HlyD family secretion protein</fullName>
    </submittedName>
</protein>
<dbReference type="Proteomes" id="UP000538666">
    <property type="component" value="Unassembled WGS sequence"/>
</dbReference>
<proteinExistence type="predicted"/>
<comment type="caution">
    <text evidence="3">The sequence shown here is derived from an EMBL/GenBank/DDBJ whole genome shotgun (WGS) entry which is preliminary data.</text>
</comment>
<dbReference type="AlphaFoldDB" id="A0A841JTC3"/>
<dbReference type="PROSITE" id="PS51257">
    <property type="entry name" value="PROKAR_LIPOPROTEIN"/>
    <property type="match status" value="1"/>
</dbReference>
<evidence type="ECO:0000256" key="2">
    <source>
        <dbReference type="ARBA" id="ARBA00023054"/>
    </source>
</evidence>
<evidence type="ECO:0000313" key="4">
    <source>
        <dbReference type="Proteomes" id="UP000538666"/>
    </source>
</evidence>
<dbReference type="SUPFAM" id="SSF111369">
    <property type="entry name" value="HlyD-like secretion proteins"/>
    <property type="match status" value="1"/>
</dbReference>
<reference evidence="3 4" key="1">
    <citation type="submission" date="2020-08" db="EMBL/GenBank/DDBJ databases">
        <title>Genomic Encyclopedia of Type Strains, Phase IV (KMG-IV): sequencing the most valuable type-strain genomes for metagenomic binning, comparative biology and taxonomic classification.</title>
        <authorList>
            <person name="Goeker M."/>
        </authorList>
    </citation>
    <scope>NUCLEOTIDE SEQUENCE [LARGE SCALE GENOMIC DNA]</scope>
    <source>
        <strain evidence="3 4">DSM 103733</strain>
    </source>
</reference>
<dbReference type="InterPro" id="IPR050465">
    <property type="entry name" value="UPF0194_transport"/>
</dbReference>
<dbReference type="EMBL" id="JACHEK010000003">
    <property type="protein sequence ID" value="MBB6143745.1"/>
    <property type="molecule type" value="Genomic_DNA"/>
</dbReference>
<dbReference type="Gene3D" id="2.40.30.170">
    <property type="match status" value="1"/>
</dbReference>